<name>A0A1B7K563_9ENTR</name>
<gene>
    <name evidence="1" type="ORF">M989_01189</name>
</gene>
<comment type="caution">
    <text evidence="1">The sequence shown here is derived from an EMBL/GenBank/DDBJ whole genome shotgun (WGS) entry which is preliminary data.</text>
</comment>
<dbReference type="RefSeq" id="WP_064543298.1">
    <property type="nucleotide sequence ID" value="NZ_LXEU01000026.1"/>
</dbReference>
<evidence type="ECO:0000313" key="2">
    <source>
        <dbReference type="Proteomes" id="UP000078386"/>
    </source>
</evidence>
<dbReference type="AlphaFoldDB" id="A0A1B7K563"/>
<evidence type="ECO:0000313" key="1">
    <source>
        <dbReference type="EMBL" id="OAT55272.1"/>
    </source>
</evidence>
<accession>A0A1B7K563</accession>
<dbReference type="EMBL" id="LXEU01000026">
    <property type="protein sequence ID" value="OAT55272.1"/>
    <property type="molecule type" value="Genomic_DNA"/>
</dbReference>
<dbReference type="PATRIC" id="fig|1354264.4.peg.1238"/>
<keyword evidence="2" id="KW-1185">Reference proteome</keyword>
<sequence length="397" mass="45998">MRVELINDNLFDEFLSNEYQIVLTDSATNEYDEYEQSQSLDYKRLVGILNKNESIVLPVIDKTIPIIFYNFSVWTKMKSRVNVFLQEPSRKTFFGKLTTSYQPGTESIYISMNLYEDKYKDKKKCNQVNEHEVYKFLLAADCSHEEATNLVLLHEIGHAIHHQLEKRDGYLLEPTTPEASFLNPFVKLNGECVEGIKYVTRIAHKAITESYADLYSCILVDRLYDSSRSDLIINALHHYRTTHKNESYYSYPSIASYLKDRNGREFKSFGEIHKYMSATIADNAVYDIGRDLSQGKPQLSKFIGVVNILHGLNKRKIDDSIECMKLKFPFANYILSKIDKKNPYGYHQDAFEIGCKHASEWIANKNLSKIRRGIKIVKSTLENKVGNIVNDFSKRRP</sequence>
<proteinExistence type="predicted"/>
<organism evidence="1 2">
    <name type="scientific">Kluyvera georgiana ATCC 51603</name>
    <dbReference type="NCBI Taxonomy" id="1354264"/>
    <lineage>
        <taxon>Bacteria</taxon>
        <taxon>Pseudomonadati</taxon>
        <taxon>Pseudomonadota</taxon>
        <taxon>Gammaproteobacteria</taxon>
        <taxon>Enterobacterales</taxon>
        <taxon>Enterobacteriaceae</taxon>
        <taxon>Kluyvera</taxon>
    </lineage>
</organism>
<protein>
    <submittedName>
        <fullName evidence="1">Uncharacterized protein</fullName>
    </submittedName>
</protein>
<dbReference type="Proteomes" id="UP000078386">
    <property type="component" value="Unassembled WGS sequence"/>
</dbReference>
<reference evidence="1 2" key="1">
    <citation type="submission" date="2016-04" db="EMBL/GenBank/DDBJ databases">
        <title>ATOL: Assembling a taxonomically balanced genome-scale reconstruction of the evolutionary history of the Enterobacteriaceae.</title>
        <authorList>
            <person name="Plunkett G.III."/>
            <person name="Neeno-Eckwall E.C."/>
            <person name="Glasner J.D."/>
            <person name="Perna N.T."/>
        </authorList>
    </citation>
    <scope>NUCLEOTIDE SEQUENCE [LARGE SCALE GENOMIC DNA]</scope>
    <source>
        <strain evidence="1 2">ATCC 51603</strain>
    </source>
</reference>